<keyword evidence="3" id="KW-1185">Reference proteome</keyword>
<dbReference type="KEGG" id="pyr:P186_0588"/>
<dbReference type="OrthoDB" id="27986at2157"/>
<keyword evidence="1" id="KW-1133">Transmembrane helix</keyword>
<accession>G7VHD7</accession>
<dbReference type="AlphaFoldDB" id="G7VHD7"/>
<dbReference type="BioCyc" id="PSP1104324:GJSN-578-MONOMER"/>
<evidence type="ECO:0000313" key="2">
    <source>
        <dbReference type="EMBL" id="AET32040.1"/>
    </source>
</evidence>
<proteinExistence type="predicted"/>
<feature type="transmembrane region" description="Helical" evidence="1">
    <location>
        <begin position="60"/>
        <end position="82"/>
    </location>
</feature>
<dbReference type="HOGENOM" id="CLU_2191128_0_0_2"/>
<reference evidence="2 3" key="1">
    <citation type="journal article" date="2012" name="J. Bacteriol.">
        <title>Complete genome sequence of strain 1860, a crenarchaeon of the genus pyrobaculum able to grow with various electron acceptors.</title>
        <authorList>
            <person name="Mardanov A.V."/>
            <person name="Gumerov V.M."/>
            <person name="Slobodkina G.B."/>
            <person name="Beletsky A.V."/>
            <person name="Bonch-Osmolovskaya E.A."/>
            <person name="Ravin N.V."/>
            <person name="Skryabin K.G."/>
        </authorList>
    </citation>
    <scope>NUCLEOTIDE SEQUENCE [LARGE SCALE GENOMIC DNA]</scope>
    <source>
        <strain evidence="2 3">1860</strain>
    </source>
</reference>
<name>G7VHD7_9CREN</name>
<sequence>MSGRIAISFYVMDVTAVLLMVFGLLSALSGLCLVKPGLVERATLGLLSGYAACTRLHLDWPILATILTAVIHGVAGLDVWLLRMGRDSWWLWPLGMAAATWLIYIYLG</sequence>
<dbReference type="EMBL" id="CP003098">
    <property type="protein sequence ID" value="AET32040.1"/>
    <property type="molecule type" value="Genomic_DNA"/>
</dbReference>
<evidence type="ECO:0000313" key="3">
    <source>
        <dbReference type="Proteomes" id="UP000005867"/>
    </source>
</evidence>
<organism evidence="2 3">
    <name type="scientific">Pyrobaculum ferrireducens</name>
    <dbReference type="NCBI Taxonomy" id="1104324"/>
    <lineage>
        <taxon>Archaea</taxon>
        <taxon>Thermoproteota</taxon>
        <taxon>Thermoprotei</taxon>
        <taxon>Thermoproteales</taxon>
        <taxon>Thermoproteaceae</taxon>
        <taxon>Pyrobaculum</taxon>
    </lineage>
</organism>
<dbReference type="STRING" id="1104324.P186_0588"/>
<feature type="transmembrane region" description="Helical" evidence="1">
    <location>
        <begin position="89"/>
        <end position="107"/>
    </location>
</feature>
<dbReference type="RefSeq" id="WP_014287868.1">
    <property type="nucleotide sequence ID" value="NC_016645.1"/>
</dbReference>
<dbReference type="Proteomes" id="UP000005867">
    <property type="component" value="Chromosome"/>
</dbReference>
<evidence type="ECO:0000256" key="1">
    <source>
        <dbReference type="SAM" id="Phobius"/>
    </source>
</evidence>
<keyword evidence="1" id="KW-0472">Membrane</keyword>
<keyword evidence="1" id="KW-0812">Transmembrane</keyword>
<dbReference type="GeneID" id="11594854"/>
<protein>
    <submittedName>
        <fullName evidence="2">Uncharacterized protein</fullName>
    </submittedName>
</protein>
<dbReference type="eggNOG" id="arCOG05590">
    <property type="taxonomic scope" value="Archaea"/>
</dbReference>
<gene>
    <name evidence="2" type="ORF">P186_0588</name>
</gene>